<evidence type="ECO:0000313" key="2">
    <source>
        <dbReference type="EMBL" id="PBL01810.1"/>
    </source>
</evidence>
<dbReference type="AlphaFoldDB" id="A0A2H3E2Y9"/>
<proteinExistence type="predicted"/>
<dbReference type="Proteomes" id="UP000217790">
    <property type="component" value="Unassembled WGS sequence"/>
</dbReference>
<evidence type="ECO:0000313" key="3">
    <source>
        <dbReference type="Proteomes" id="UP000217790"/>
    </source>
</evidence>
<dbReference type="OMA" id="ARHCNER"/>
<gene>
    <name evidence="2" type="ORF">ARMGADRAFT_229451</name>
</gene>
<keyword evidence="3" id="KW-1185">Reference proteome</keyword>
<protein>
    <submittedName>
        <fullName evidence="2">Uncharacterized protein</fullName>
    </submittedName>
</protein>
<name>A0A2H3E2Y9_ARMGA</name>
<organism evidence="2 3">
    <name type="scientific">Armillaria gallica</name>
    <name type="common">Bulbous honey fungus</name>
    <name type="synonym">Armillaria bulbosa</name>
    <dbReference type="NCBI Taxonomy" id="47427"/>
    <lineage>
        <taxon>Eukaryota</taxon>
        <taxon>Fungi</taxon>
        <taxon>Dikarya</taxon>
        <taxon>Basidiomycota</taxon>
        <taxon>Agaricomycotina</taxon>
        <taxon>Agaricomycetes</taxon>
        <taxon>Agaricomycetidae</taxon>
        <taxon>Agaricales</taxon>
        <taxon>Marasmiineae</taxon>
        <taxon>Physalacriaceae</taxon>
        <taxon>Armillaria</taxon>
    </lineage>
</organism>
<reference evidence="3" key="1">
    <citation type="journal article" date="2017" name="Nat. Ecol. Evol.">
        <title>Genome expansion and lineage-specific genetic innovations in the forest pathogenic fungi Armillaria.</title>
        <authorList>
            <person name="Sipos G."/>
            <person name="Prasanna A.N."/>
            <person name="Walter M.C."/>
            <person name="O'Connor E."/>
            <person name="Balint B."/>
            <person name="Krizsan K."/>
            <person name="Kiss B."/>
            <person name="Hess J."/>
            <person name="Varga T."/>
            <person name="Slot J."/>
            <person name="Riley R."/>
            <person name="Boka B."/>
            <person name="Rigling D."/>
            <person name="Barry K."/>
            <person name="Lee J."/>
            <person name="Mihaltcheva S."/>
            <person name="LaButti K."/>
            <person name="Lipzen A."/>
            <person name="Waldron R."/>
            <person name="Moloney N.M."/>
            <person name="Sperisen C."/>
            <person name="Kredics L."/>
            <person name="Vagvoelgyi C."/>
            <person name="Patrignani A."/>
            <person name="Fitzpatrick D."/>
            <person name="Nagy I."/>
            <person name="Doyle S."/>
            <person name="Anderson J.B."/>
            <person name="Grigoriev I.V."/>
            <person name="Gueldener U."/>
            <person name="Muensterkoetter M."/>
            <person name="Nagy L.G."/>
        </authorList>
    </citation>
    <scope>NUCLEOTIDE SEQUENCE [LARGE SCALE GENOMIC DNA]</scope>
    <source>
        <strain evidence="3">Ar21-2</strain>
    </source>
</reference>
<dbReference type="OrthoDB" id="2991109at2759"/>
<accession>A0A2H3E2Y9</accession>
<dbReference type="InParanoid" id="A0A2H3E2Y9"/>
<evidence type="ECO:0000256" key="1">
    <source>
        <dbReference type="SAM" id="MobiDB-lite"/>
    </source>
</evidence>
<sequence>MLLSPPDTKARVLFTIIVIIPSTLRARTMLLSRIIWKGHKCAKTESHTKKMEHLSYNSMVPTSQNLSSNVASPPCASTRRPSSQKDPHRRVERYQLESHLLIAQIEILQSHVTAYIADQPPGDLRYTPDPLAIIAARRHNERQEVKASRALAKEVRKLRMKREELLVSRERMKTEYEERQRSRMLRLFLQQTMIIGIDSQEYWGSHVRIALEFSHIFASSIY</sequence>
<dbReference type="EMBL" id="KZ293645">
    <property type="protein sequence ID" value="PBL01810.1"/>
    <property type="molecule type" value="Genomic_DNA"/>
</dbReference>
<feature type="compositionally biased region" description="Polar residues" evidence="1">
    <location>
        <begin position="62"/>
        <end position="71"/>
    </location>
</feature>
<feature type="region of interest" description="Disordered" evidence="1">
    <location>
        <begin position="62"/>
        <end position="89"/>
    </location>
</feature>